<dbReference type="AlphaFoldDB" id="A0A6G5RD20"/>
<evidence type="ECO:0000313" key="2">
    <source>
        <dbReference type="Proteomes" id="UP000495940"/>
    </source>
</evidence>
<protein>
    <submittedName>
        <fullName evidence="1">Uncharacterized protein</fullName>
    </submittedName>
</protein>
<keyword evidence="2" id="KW-1185">Reference proteome</keyword>
<organism evidence="1 2">
    <name type="scientific">Streptomyces hawaiiensis</name>
    <dbReference type="NCBI Taxonomy" id="67305"/>
    <lineage>
        <taxon>Bacteria</taxon>
        <taxon>Bacillati</taxon>
        <taxon>Actinomycetota</taxon>
        <taxon>Actinomycetes</taxon>
        <taxon>Kitasatosporales</taxon>
        <taxon>Streptomycetaceae</taxon>
        <taxon>Streptomyces</taxon>
    </lineage>
</organism>
<accession>A0A6G5RD20</accession>
<reference evidence="1 2" key="1">
    <citation type="submission" date="2017-06" db="EMBL/GenBank/DDBJ databases">
        <title>Complete Genome Sequence of Streptomyces hawaiiensis NRRL 15010 and insights into acyldepsipeptides biosynthesis.</title>
        <authorList>
            <person name="Mariita R.M."/>
            <person name="Sello J.K."/>
        </authorList>
    </citation>
    <scope>NUCLEOTIDE SEQUENCE [LARGE SCALE GENOMIC DNA]</scope>
    <source>
        <strain evidence="1 2">ATCC 12236</strain>
    </source>
</reference>
<sequence length="68" mass="7498">MEARHSALCAEEAEDAVKELRAELAKAGIILPSRGLDPVSFAREAPCPLIELRRCSVRTARRLAAVRR</sequence>
<dbReference type="KEGG" id="shaw:CEB94_13560"/>
<dbReference type="Proteomes" id="UP000495940">
    <property type="component" value="Chromosome"/>
</dbReference>
<evidence type="ECO:0000313" key="1">
    <source>
        <dbReference type="EMBL" id="QCD55784.1"/>
    </source>
</evidence>
<proteinExistence type="predicted"/>
<dbReference type="EMBL" id="CP021978">
    <property type="protein sequence ID" value="QCD55784.1"/>
    <property type="molecule type" value="Genomic_DNA"/>
</dbReference>
<dbReference type="RefSeq" id="WP_246111786.1">
    <property type="nucleotide sequence ID" value="NZ_CP021978.1"/>
</dbReference>
<name>A0A6G5RD20_9ACTN</name>
<gene>
    <name evidence="1" type="ORF">CEB94_13560</name>
</gene>